<evidence type="ECO:0000313" key="9">
    <source>
        <dbReference type="Proteomes" id="UP000182888"/>
    </source>
</evidence>
<keyword evidence="6" id="KW-0969">Cilium</keyword>
<dbReference type="PANTHER" id="PTHR42792">
    <property type="entry name" value="FLAGELLIN"/>
    <property type="match status" value="1"/>
</dbReference>
<dbReference type="NCBIfam" id="NF004669">
    <property type="entry name" value="PRK06008.1"/>
    <property type="match status" value="1"/>
</dbReference>
<comment type="subcellular location">
    <subcellularLocation>
        <location evidence="3">Secreted</location>
    </subcellularLocation>
    <subcellularLocation>
        <location evidence="3">Bacterial flagellum</location>
    </subcellularLocation>
</comment>
<dbReference type="EMBL" id="CCND01000017">
    <property type="protein sequence ID" value="CDX58430.1"/>
    <property type="molecule type" value="Genomic_DNA"/>
</dbReference>
<gene>
    <name evidence="6" type="primary">flgL</name>
    <name evidence="7" type="ORF">MPL1032_240089</name>
    <name evidence="6" type="ORF">MPLDJ20_60450</name>
</gene>
<keyword evidence="2 3" id="KW-0975">Bacterial flagellum</keyword>
<dbReference type="GO" id="GO:0005198">
    <property type="term" value="F:structural molecule activity"/>
    <property type="evidence" value="ECO:0007669"/>
    <property type="project" value="UniProtKB-UniRule"/>
</dbReference>
<evidence type="ECO:0000256" key="2">
    <source>
        <dbReference type="ARBA" id="ARBA00023143"/>
    </source>
</evidence>
<dbReference type="InterPro" id="IPR001492">
    <property type="entry name" value="Flagellin"/>
</dbReference>
<evidence type="ECO:0000313" key="7">
    <source>
        <dbReference type="EMBL" id="CDX58430.1"/>
    </source>
</evidence>
<comment type="similarity">
    <text evidence="1 3">Belongs to the bacterial flagellin family.</text>
</comment>
<dbReference type="GO" id="GO:0005576">
    <property type="term" value="C:extracellular region"/>
    <property type="evidence" value="ECO:0007669"/>
    <property type="project" value="UniProtKB-SubCell"/>
</dbReference>
<reference evidence="6 8" key="2">
    <citation type="submission" date="2014-08" db="EMBL/GenBank/DDBJ databases">
        <authorList>
            <person name="Moulin Lionel"/>
        </authorList>
    </citation>
    <scope>NUCLEOTIDE SEQUENCE [LARGE SCALE GENOMIC DNA]</scope>
</reference>
<dbReference type="GO" id="GO:0009288">
    <property type="term" value="C:bacterial-type flagellum"/>
    <property type="evidence" value="ECO:0007669"/>
    <property type="project" value="UniProtKB-SubCell"/>
</dbReference>
<protein>
    <recommendedName>
        <fullName evidence="3">Flagellin</fullName>
    </recommendedName>
</protein>
<reference evidence="7" key="1">
    <citation type="submission" date="2014-08" db="EMBL/GenBank/DDBJ databases">
        <title>DNA barcoding of Bradysia (Diptera: Sciaridae) for detection of the immature stages on agricultural crops.</title>
        <authorList>
            <person name="Shin S."/>
            <person name="Jung S."/>
            <person name="Heller K."/>
            <person name="Menzel F."/>
            <person name="Hong T.-K."/>
            <person name="Lee H."/>
            <person name="Lee S."/>
        </authorList>
    </citation>
    <scope>NUCLEOTIDE SEQUENCE</scope>
</reference>
<dbReference type="PANTHER" id="PTHR42792:SF1">
    <property type="entry name" value="FLAGELLAR HOOK-ASSOCIATED PROTEIN 3"/>
    <property type="match status" value="1"/>
</dbReference>
<name>A0A090FJ73_MESPL</name>
<dbReference type="Proteomes" id="UP000182888">
    <property type="component" value="Unassembled WGS sequence"/>
</dbReference>
<evidence type="ECO:0000313" key="6">
    <source>
        <dbReference type="EMBL" id="CDX44023.1"/>
    </source>
</evidence>
<dbReference type="Proteomes" id="UP000046373">
    <property type="component" value="Unassembled WGS sequence"/>
</dbReference>
<dbReference type="Pfam" id="PF00700">
    <property type="entry name" value="Flagellin_C"/>
    <property type="match status" value="1"/>
</dbReference>
<feature type="domain" description="Flagellin C-terminal" evidence="5">
    <location>
        <begin position="267"/>
        <end position="348"/>
    </location>
</feature>
<comment type="function">
    <text evidence="3">Flagellin is the subunit protein which polymerizes to form the filaments of bacterial flagella.</text>
</comment>
<evidence type="ECO:0000256" key="1">
    <source>
        <dbReference type="ARBA" id="ARBA00005709"/>
    </source>
</evidence>
<evidence type="ECO:0000259" key="5">
    <source>
        <dbReference type="Pfam" id="PF00700"/>
    </source>
</evidence>
<sequence length="349" mass="36518">MKATGVSSAAISNALRYQQAKMQADLVKATKESQTGTVADVGLALGARTTQAVTFQRDLDRLNGIVDSNALVSARLTSTQDSLGQIADTAQSFLSALTSGVSGDSSTSILQTAGASALQQMTGILNTSVNGEYLFAGTNTDVKPIDDFNAAGSPAKAAFDAAFSSYFGFAQTDPAAANITAAQMDNFITTQVEPQFLGAGWQANWSSATDDQITSRISLNETTQTSVSANEQGIRKLAMASAMVSSLLTGNISEAAQNAVVGRAQTLVGEAIGGITQIRAETGIAQQRVSDASDRMKTQVDLFEKHIVDLEGVDPSEAATRVADLTQHIETSFALTARLQQLSLLNYLT</sequence>
<dbReference type="Gene3D" id="1.20.1330.10">
    <property type="entry name" value="f41 fragment of flagellin, N-terminal domain"/>
    <property type="match status" value="1"/>
</dbReference>
<accession>A0A090FJ73</accession>
<evidence type="ECO:0000259" key="4">
    <source>
        <dbReference type="Pfam" id="PF00669"/>
    </source>
</evidence>
<proteinExistence type="inferred from homology"/>
<dbReference type="AlphaFoldDB" id="A0A090FJ73"/>
<dbReference type="SUPFAM" id="SSF64518">
    <property type="entry name" value="Phase 1 flagellin"/>
    <property type="match status" value="1"/>
</dbReference>
<dbReference type="Pfam" id="PF00669">
    <property type="entry name" value="Flagellin_N"/>
    <property type="match status" value="1"/>
</dbReference>
<evidence type="ECO:0000313" key="8">
    <source>
        <dbReference type="Proteomes" id="UP000046373"/>
    </source>
</evidence>
<feature type="domain" description="Flagellin N-terminal" evidence="4">
    <location>
        <begin position="6"/>
        <end position="140"/>
    </location>
</feature>
<evidence type="ECO:0000256" key="3">
    <source>
        <dbReference type="RuleBase" id="RU362073"/>
    </source>
</evidence>
<keyword evidence="6" id="KW-0966">Cell projection</keyword>
<keyword evidence="3" id="KW-0964">Secreted</keyword>
<dbReference type="InterPro" id="IPR046358">
    <property type="entry name" value="Flagellin_C"/>
</dbReference>
<dbReference type="InterPro" id="IPR001029">
    <property type="entry name" value="Flagellin_N"/>
</dbReference>
<keyword evidence="6" id="KW-0282">Flagellum</keyword>
<dbReference type="EMBL" id="CCNB01000043">
    <property type="protein sequence ID" value="CDX44023.1"/>
    <property type="molecule type" value="Genomic_DNA"/>
</dbReference>
<reference evidence="9" key="3">
    <citation type="submission" date="2014-08" db="EMBL/GenBank/DDBJ databases">
        <authorList>
            <person name="Edwards T."/>
        </authorList>
    </citation>
    <scope>NUCLEOTIDE SEQUENCE [LARGE SCALE GENOMIC DNA]</scope>
</reference>
<organism evidence="6 8">
    <name type="scientific">Mesorhizobium plurifarium</name>
    <dbReference type="NCBI Taxonomy" id="69974"/>
    <lineage>
        <taxon>Bacteria</taxon>
        <taxon>Pseudomonadati</taxon>
        <taxon>Pseudomonadota</taxon>
        <taxon>Alphaproteobacteria</taxon>
        <taxon>Hyphomicrobiales</taxon>
        <taxon>Phyllobacteriaceae</taxon>
        <taxon>Mesorhizobium</taxon>
    </lineage>
</organism>